<keyword evidence="3" id="KW-1185">Reference proteome</keyword>
<dbReference type="Proteomes" id="UP000319817">
    <property type="component" value="Chromosome"/>
</dbReference>
<dbReference type="Pfam" id="PF07589">
    <property type="entry name" value="PEP-CTERM"/>
    <property type="match status" value="1"/>
</dbReference>
<feature type="domain" description="Ice-binding protein C-terminal" evidence="1">
    <location>
        <begin position="153"/>
        <end position="176"/>
    </location>
</feature>
<dbReference type="NCBIfam" id="TIGR02595">
    <property type="entry name" value="PEP_CTERM"/>
    <property type="match status" value="1"/>
</dbReference>
<sequence length="184" mass="19223">MSSILHAADANRFAQPLPSPAGGNQVLELAGTNTGIFRMSGEALQINSIFTLSAAIGNDATLGAANEFWSLQLWADTNGSSSFEGSGSDTFIGQQFGSSSTAVTAAEGQWALNSFSFETGGDDSLSGQELIVFLNNFDTGSSYYDNVSLSVSTVPEPSSVCILSVGLLALIVGRRRREAHLDVC</sequence>
<dbReference type="Pfam" id="PF22825">
    <property type="entry name" value="HpiC1-like"/>
    <property type="match status" value="1"/>
</dbReference>
<name>A0A517NV65_9BACT</name>
<dbReference type="AlphaFoldDB" id="A0A517NV65"/>
<reference evidence="2 3" key="1">
    <citation type="submission" date="2019-02" db="EMBL/GenBank/DDBJ databases">
        <title>Deep-cultivation of Planctomycetes and their phenomic and genomic characterization uncovers novel biology.</title>
        <authorList>
            <person name="Wiegand S."/>
            <person name="Jogler M."/>
            <person name="Boedeker C."/>
            <person name="Pinto D."/>
            <person name="Vollmers J."/>
            <person name="Rivas-Marin E."/>
            <person name="Kohn T."/>
            <person name="Peeters S.H."/>
            <person name="Heuer A."/>
            <person name="Rast P."/>
            <person name="Oberbeckmann S."/>
            <person name="Bunk B."/>
            <person name="Jeske O."/>
            <person name="Meyerdierks A."/>
            <person name="Storesund J.E."/>
            <person name="Kallscheuer N."/>
            <person name="Luecker S."/>
            <person name="Lage O.M."/>
            <person name="Pohl T."/>
            <person name="Merkel B.J."/>
            <person name="Hornburger P."/>
            <person name="Mueller R.-W."/>
            <person name="Bruemmer F."/>
            <person name="Labrenz M."/>
            <person name="Spormann A.M."/>
            <person name="Op den Camp H."/>
            <person name="Overmann J."/>
            <person name="Amann R."/>
            <person name="Jetten M.S.M."/>
            <person name="Mascher T."/>
            <person name="Medema M.H."/>
            <person name="Devos D.P."/>
            <person name="Kaster A.-K."/>
            <person name="Ovreas L."/>
            <person name="Rohde M."/>
            <person name="Galperin M.Y."/>
            <person name="Jogler C."/>
        </authorList>
    </citation>
    <scope>NUCLEOTIDE SEQUENCE [LARGE SCALE GENOMIC DNA]</scope>
    <source>
        <strain evidence="2 3">K23_9</strain>
    </source>
</reference>
<dbReference type="InterPro" id="IPR054720">
    <property type="entry name" value="HpiC1"/>
</dbReference>
<evidence type="ECO:0000259" key="1">
    <source>
        <dbReference type="Pfam" id="PF07589"/>
    </source>
</evidence>
<evidence type="ECO:0000313" key="3">
    <source>
        <dbReference type="Proteomes" id="UP000319817"/>
    </source>
</evidence>
<organism evidence="2 3">
    <name type="scientific">Stieleria marina</name>
    <dbReference type="NCBI Taxonomy" id="1930275"/>
    <lineage>
        <taxon>Bacteria</taxon>
        <taxon>Pseudomonadati</taxon>
        <taxon>Planctomycetota</taxon>
        <taxon>Planctomycetia</taxon>
        <taxon>Pirellulales</taxon>
        <taxon>Pirellulaceae</taxon>
        <taxon>Stieleria</taxon>
    </lineage>
</organism>
<dbReference type="InterPro" id="IPR013424">
    <property type="entry name" value="Ice-binding_C"/>
</dbReference>
<dbReference type="Gene3D" id="2.60.120.260">
    <property type="entry name" value="Galactose-binding domain-like"/>
    <property type="match status" value="1"/>
</dbReference>
<dbReference type="EMBL" id="CP036526">
    <property type="protein sequence ID" value="QDT11010.1"/>
    <property type="molecule type" value="Genomic_DNA"/>
</dbReference>
<proteinExistence type="predicted"/>
<accession>A0A517NV65</accession>
<evidence type="ECO:0000313" key="2">
    <source>
        <dbReference type="EMBL" id="QDT11010.1"/>
    </source>
</evidence>
<gene>
    <name evidence="2" type="ORF">K239x_30030</name>
</gene>
<protein>
    <recommendedName>
        <fullName evidence="1">Ice-binding protein C-terminal domain-containing protein</fullName>
    </recommendedName>
</protein>